<evidence type="ECO:0000313" key="10">
    <source>
        <dbReference type="Proteomes" id="UP001180481"/>
    </source>
</evidence>
<organism evidence="9 10">
    <name type="scientific">Flavobacterium nakdongensis</name>
    <dbReference type="NCBI Taxonomy" id="3073563"/>
    <lineage>
        <taxon>Bacteria</taxon>
        <taxon>Pseudomonadati</taxon>
        <taxon>Bacteroidota</taxon>
        <taxon>Flavobacteriia</taxon>
        <taxon>Flavobacteriales</taxon>
        <taxon>Flavobacteriaceae</taxon>
        <taxon>Flavobacterium</taxon>
    </lineage>
</organism>
<dbReference type="GO" id="GO:0016787">
    <property type="term" value="F:hydrolase activity"/>
    <property type="evidence" value="ECO:0007669"/>
    <property type="project" value="UniProtKB-KW"/>
</dbReference>
<dbReference type="EC" id="3.4.-.-" evidence="9"/>
<dbReference type="PANTHER" id="PTHR43399">
    <property type="entry name" value="SUBTILISIN-RELATED"/>
    <property type="match status" value="1"/>
</dbReference>
<evidence type="ECO:0000256" key="1">
    <source>
        <dbReference type="ARBA" id="ARBA00011073"/>
    </source>
</evidence>
<dbReference type="PROSITE" id="PS51892">
    <property type="entry name" value="SUBTILASE"/>
    <property type="match status" value="1"/>
</dbReference>
<feature type="active site" description="Charge relay system" evidence="5">
    <location>
        <position position="455"/>
    </location>
</feature>
<accession>A0ABY9RCG1</accession>
<dbReference type="PROSITE" id="PS00136">
    <property type="entry name" value="SUBTILASE_ASP"/>
    <property type="match status" value="1"/>
</dbReference>
<feature type="active site" description="Charge relay system" evidence="5">
    <location>
        <position position="285"/>
    </location>
</feature>
<evidence type="ECO:0000259" key="8">
    <source>
        <dbReference type="Pfam" id="PF00082"/>
    </source>
</evidence>
<evidence type="ECO:0000256" key="3">
    <source>
        <dbReference type="ARBA" id="ARBA00022801"/>
    </source>
</evidence>
<dbReference type="CDD" id="cd07483">
    <property type="entry name" value="Peptidases_S8_Subtilisin_Novo-like"/>
    <property type="match status" value="1"/>
</dbReference>
<dbReference type="PANTHER" id="PTHR43399:SF4">
    <property type="entry name" value="CELL WALL-ASSOCIATED PROTEASE"/>
    <property type="match status" value="1"/>
</dbReference>
<keyword evidence="7" id="KW-0175">Coiled coil</keyword>
<evidence type="ECO:0000256" key="7">
    <source>
        <dbReference type="SAM" id="Coils"/>
    </source>
</evidence>
<dbReference type="InterPro" id="IPR017308">
    <property type="entry name" value="Pept_S8_subtilisin_bacteroid"/>
</dbReference>
<reference evidence="9" key="1">
    <citation type="submission" date="2023-09" db="EMBL/GenBank/DDBJ databases">
        <title>Flavobacterium sp. 20NA77.7 isolated from freshwater.</title>
        <authorList>
            <person name="Le V."/>
            <person name="Ko S.-R."/>
            <person name="Ahn C.-Y."/>
            <person name="Oh H.-M."/>
        </authorList>
    </citation>
    <scope>NUCLEOTIDE SEQUENCE</scope>
    <source>
        <strain evidence="9">20NA77.7</strain>
    </source>
</reference>
<proteinExistence type="inferred from homology"/>
<feature type="coiled-coil region" evidence="7">
    <location>
        <begin position="152"/>
        <end position="182"/>
    </location>
</feature>
<dbReference type="InterPro" id="IPR036852">
    <property type="entry name" value="Peptidase_S8/S53_dom_sf"/>
</dbReference>
<dbReference type="InterPro" id="IPR023827">
    <property type="entry name" value="Peptidase_S8_Asp-AS"/>
</dbReference>
<keyword evidence="10" id="KW-1185">Reference proteome</keyword>
<dbReference type="Pfam" id="PF00082">
    <property type="entry name" value="Peptidase_S8"/>
    <property type="match status" value="1"/>
</dbReference>
<dbReference type="EMBL" id="CP133721">
    <property type="protein sequence ID" value="WMW77831.1"/>
    <property type="molecule type" value="Genomic_DNA"/>
</dbReference>
<dbReference type="PRINTS" id="PR00723">
    <property type="entry name" value="SUBTILISIN"/>
</dbReference>
<dbReference type="InterPro" id="IPR015500">
    <property type="entry name" value="Peptidase_S8_subtilisin-rel"/>
</dbReference>
<keyword evidence="2 5" id="KW-0645">Protease</keyword>
<dbReference type="PROSITE" id="PS00138">
    <property type="entry name" value="SUBTILASE_SER"/>
    <property type="match status" value="1"/>
</dbReference>
<sequence>MKTIRIPFYVTISLTLVFAGCGSSKIIPTPVENIDRMPLKIAPIKEKDLQRWSHLDLTKDTIPGMSVDKAYAELLKGKKGQKTVVGVVDSGIDINHEDLKNAIWTNLKEITGNNIDDDNNGYVDDIHGWNFLGNADYEQYEFVRIVKKGVGTPDYEKAKAELDKKRKEAEEEKQQLDFILDAEKTIKNHLKKEDYTLDDIKKIDAKDVNLSRAKSVFLQILSTTSVADFKKEIEEFKDHVYEQVNYHYNVSFDGRKIVGDNPNDLTDKKYGNNNVIGPNPKDAKHGTHVAGIIAQTRGNKKGGDGVINNVSIMAVRAVPNGDEYDKDIALGIRYAVDNGAKVINGSFGKYFSQNKEWVIDAIKYAASKDVLVVVAAGNESYDLDTTNKYPNDTYDNSPEYTDNVLIIGAIGPNYGSKLVADFSNYGKNNVDIFAPGDKIYATTPLNTYEYLQGTSMASPNVAGVAALIRSYYPTLSAKEVKAIIMESGTTLNNTITVGEDKHKANFKEISKSGKIINAYNALLLAEKRTKK</sequence>
<protein>
    <submittedName>
        <fullName evidence="9">S8 family peptidase</fullName>
        <ecNumber evidence="9">3.4.-.-</ecNumber>
    </submittedName>
</protein>
<keyword evidence="4 5" id="KW-0720">Serine protease</keyword>
<name>A0ABY9RCG1_9FLAO</name>
<evidence type="ECO:0000256" key="6">
    <source>
        <dbReference type="RuleBase" id="RU003355"/>
    </source>
</evidence>
<dbReference type="InterPro" id="IPR051048">
    <property type="entry name" value="Peptidase_S8/S53_subtilisin"/>
</dbReference>
<dbReference type="InterPro" id="IPR000209">
    <property type="entry name" value="Peptidase_S8/S53_dom"/>
</dbReference>
<evidence type="ECO:0000256" key="2">
    <source>
        <dbReference type="ARBA" id="ARBA00022670"/>
    </source>
</evidence>
<dbReference type="Proteomes" id="UP001180481">
    <property type="component" value="Chromosome"/>
</dbReference>
<dbReference type="RefSeq" id="WP_309532166.1">
    <property type="nucleotide sequence ID" value="NZ_CP133721.1"/>
</dbReference>
<gene>
    <name evidence="9" type="ORF">RF683_10110</name>
</gene>
<feature type="domain" description="Peptidase S8/S53" evidence="8">
    <location>
        <begin position="80"/>
        <end position="492"/>
    </location>
</feature>
<dbReference type="PIRSF" id="PIRSF037892">
    <property type="entry name" value="Subtilisin_rel_SRU_0565"/>
    <property type="match status" value="1"/>
</dbReference>
<feature type="active site" description="Charge relay system" evidence="5">
    <location>
        <position position="89"/>
    </location>
</feature>
<keyword evidence="3 5" id="KW-0378">Hydrolase</keyword>
<evidence type="ECO:0000256" key="5">
    <source>
        <dbReference type="PROSITE-ProRule" id="PRU01240"/>
    </source>
</evidence>
<comment type="similarity">
    <text evidence="1 5 6">Belongs to the peptidase S8 family.</text>
</comment>
<dbReference type="PROSITE" id="PS51257">
    <property type="entry name" value="PROKAR_LIPOPROTEIN"/>
    <property type="match status" value="1"/>
</dbReference>
<evidence type="ECO:0000313" key="9">
    <source>
        <dbReference type="EMBL" id="WMW77831.1"/>
    </source>
</evidence>
<dbReference type="InterPro" id="IPR034080">
    <property type="entry name" value="Protease_P7-like_dom"/>
</dbReference>
<dbReference type="InterPro" id="IPR023828">
    <property type="entry name" value="Peptidase_S8_Ser-AS"/>
</dbReference>
<dbReference type="Gene3D" id="3.40.50.200">
    <property type="entry name" value="Peptidase S8/S53 domain"/>
    <property type="match status" value="2"/>
</dbReference>
<evidence type="ECO:0000256" key="4">
    <source>
        <dbReference type="ARBA" id="ARBA00022825"/>
    </source>
</evidence>
<dbReference type="SUPFAM" id="SSF52743">
    <property type="entry name" value="Subtilisin-like"/>
    <property type="match status" value="1"/>
</dbReference>